<protein>
    <recommendedName>
        <fullName evidence="2">F-box domain-containing protein</fullName>
    </recommendedName>
</protein>
<dbReference type="InterPro" id="IPR032675">
    <property type="entry name" value="LRR_dom_sf"/>
</dbReference>
<dbReference type="PANTHER" id="PTHR34223:SF51">
    <property type="entry name" value="OS06G0556300 PROTEIN"/>
    <property type="match status" value="1"/>
</dbReference>
<feature type="compositionally biased region" description="Basic and acidic residues" evidence="1">
    <location>
        <begin position="32"/>
        <end position="42"/>
    </location>
</feature>
<dbReference type="AlphaFoldDB" id="A0AAW1KCG2"/>
<evidence type="ECO:0000259" key="2">
    <source>
        <dbReference type="PROSITE" id="PS50181"/>
    </source>
</evidence>
<feature type="domain" description="F-box" evidence="2">
    <location>
        <begin position="59"/>
        <end position="107"/>
    </location>
</feature>
<keyword evidence="4" id="KW-1185">Reference proteome</keyword>
<feature type="compositionally biased region" description="Basic and acidic residues" evidence="1">
    <location>
        <begin position="49"/>
        <end position="62"/>
    </location>
</feature>
<dbReference type="CDD" id="cd22160">
    <property type="entry name" value="F-box_AtFBL13-like"/>
    <property type="match status" value="1"/>
</dbReference>
<dbReference type="SMART" id="SM00256">
    <property type="entry name" value="FBOX"/>
    <property type="match status" value="1"/>
</dbReference>
<gene>
    <name evidence="3" type="ORF">RND81_06G117300</name>
</gene>
<comment type="caution">
    <text evidence="3">The sequence shown here is derived from an EMBL/GenBank/DDBJ whole genome shotgun (WGS) entry which is preliminary data.</text>
</comment>
<evidence type="ECO:0000256" key="1">
    <source>
        <dbReference type="SAM" id="MobiDB-lite"/>
    </source>
</evidence>
<evidence type="ECO:0000313" key="3">
    <source>
        <dbReference type="EMBL" id="KAK9714753.1"/>
    </source>
</evidence>
<dbReference type="Pfam" id="PF00646">
    <property type="entry name" value="F-box"/>
    <property type="match status" value="1"/>
</dbReference>
<accession>A0AAW1KCG2</accession>
<dbReference type="Pfam" id="PF24758">
    <property type="entry name" value="LRR_At5g56370"/>
    <property type="match status" value="1"/>
</dbReference>
<dbReference type="InterPro" id="IPR055411">
    <property type="entry name" value="LRR_FXL15/At3g58940/PEG3-like"/>
</dbReference>
<feature type="compositionally biased region" description="Polar residues" evidence="1">
    <location>
        <begin position="1"/>
        <end position="16"/>
    </location>
</feature>
<reference evidence="3" key="1">
    <citation type="submission" date="2024-03" db="EMBL/GenBank/DDBJ databases">
        <title>WGS assembly of Saponaria officinalis var. Norfolk2.</title>
        <authorList>
            <person name="Jenkins J."/>
            <person name="Shu S."/>
            <person name="Grimwood J."/>
            <person name="Barry K."/>
            <person name="Goodstein D."/>
            <person name="Schmutz J."/>
            <person name="Leebens-Mack J."/>
            <person name="Osbourn A."/>
        </authorList>
    </citation>
    <scope>NUCLEOTIDE SEQUENCE [LARGE SCALE GENOMIC DNA]</scope>
    <source>
        <strain evidence="3">JIC</strain>
    </source>
</reference>
<feature type="region of interest" description="Disordered" evidence="1">
    <location>
        <begin position="1"/>
        <end position="63"/>
    </location>
</feature>
<dbReference type="SUPFAM" id="SSF81383">
    <property type="entry name" value="F-box domain"/>
    <property type="match status" value="1"/>
</dbReference>
<dbReference type="InterPro" id="IPR053197">
    <property type="entry name" value="F-box_SCFL_complex_component"/>
</dbReference>
<dbReference type="InterPro" id="IPR001810">
    <property type="entry name" value="F-box_dom"/>
</dbReference>
<sequence>MEDEASQNSSRSNSPNLIDVEDNEEESSVHSLENKRSARSDSENSFDDPPLKRMKPDNEDRLSQLPNSMMTHILSFLPVIDAVKTQLLSKRFRHVWASITSLLFPVIRVSDEFYAQFISNALMIHKGPLIKKLYLSKIGPSNDGVDPPINLWIQAAVIKQVEELVLEIYDFVISFQIPNSLLSCDTLREFSLTTPEIELISSVSWKSLERLTLKSISNLSNYVICKIVAGSPALECLRLIKCQGFSRVIIDSSSSNLRNLLINCDYKSNNDIDDYLVILAPKITSLEISGYMGDKHWRLKDVSSLVRVALRFSMSTMYGCYWDRRDKFVVEVARAKLEKCELTLLDLLRKTSHVEILSMGSWCTQVDEYFECEFIVIGSIRDTRHQFWSKNRKIVCVCESQCGAMEF</sequence>
<dbReference type="SUPFAM" id="SSF52047">
    <property type="entry name" value="RNI-like"/>
    <property type="match status" value="1"/>
</dbReference>
<name>A0AAW1KCG2_SAPOF</name>
<dbReference type="Gene3D" id="3.80.10.10">
    <property type="entry name" value="Ribonuclease Inhibitor"/>
    <property type="match status" value="1"/>
</dbReference>
<dbReference type="PANTHER" id="PTHR34223">
    <property type="entry name" value="OS11G0201299 PROTEIN"/>
    <property type="match status" value="1"/>
</dbReference>
<dbReference type="InterPro" id="IPR053781">
    <property type="entry name" value="F-box_AtFBL13-like"/>
</dbReference>
<dbReference type="InterPro" id="IPR036047">
    <property type="entry name" value="F-box-like_dom_sf"/>
</dbReference>
<proteinExistence type="predicted"/>
<dbReference type="PROSITE" id="PS50181">
    <property type="entry name" value="FBOX"/>
    <property type="match status" value="1"/>
</dbReference>
<dbReference type="Proteomes" id="UP001443914">
    <property type="component" value="Unassembled WGS sequence"/>
</dbReference>
<evidence type="ECO:0000313" key="4">
    <source>
        <dbReference type="Proteomes" id="UP001443914"/>
    </source>
</evidence>
<organism evidence="3 4">
    <name type="scientific">Saponaria officinalis</name>
    <name type="common">Common soapwort</name>
    <name type="synonym">Lychnis saponaria</name>
    <dbReference type="NCBI Taxonomy" id="3572"/>
    <lineage>
        <taxon>Eukaryota</taxon>
        <taxon>Viridiplantae</taxon>
        <taxon>Streptophyta</taxon>
        <taxon>Embryophyta</taxon>
        <taxon>Tracheophyta</taxon>
        <taxon>Spermatophyta</taxon>
        <taxon>Magnoliopsida</taxon>
        <taxon>eudicotyledons</taxon>
        <taxon>Gunneridae</taxon>
        <taxon>Pentapetalae</taxon>
        <taxon>Caryophyllales</taxon>
        <taxon>Caryophyllaceae</taxon>
        <taxon>Caryophylleae</taxon>
        <taxon>Saponaria</taxon>
    </lineage>
</organism>
<dbReference type="EMBL" id="JBDFQZ010000006">
    <property type="protein sequence ID" value="KAK9714753.1"/>
    <property type="molecule type" value="Genomic_DNA"/>
</dbReference>